<dbReference type="InterPro" id="IPR050481">
    <property type="entry name" value="UDP-glycosyltransf_plant"/>
</dbReference>
<accession>A0AAW0ILT2</accession>
<comment type="caution">
    <text evidence="4">The sequence shown here is derived from an EMBL/GenBank/DDBJ whole genome shotgun (WGS) entry which is preliminary data.</text>
</comment>
<proteinExistence type="inferred from homology"/>
<evidence type="ECO:0000256" key="2">
    <source>
        <dbReference type="ARBA" id="ARBA00022676"/>
    </source>
</evidence>
<name>A0AAW0ILT2_QUESU</name>
<feature type="compositionally biased region" description="Low complexity" evidence="3">
    <location>
        <begin position="92"/>
        <end position="101"/>
    </location>
</feature>
<evidence type="ECO:0000313" key="5">
    <source>
        <dbReference type="Proteomes" id="UP000237347"/>
    </source>
</evidence>
<dbReference type="SUPFAM" id="SSF53756">
    <property type="entry name" value="UDP-Glycosyltransferase/glycogen phosphorylase"/>
    <property type="match status" value="1"/>
</dbReference>
<evidence type="ECO:0000256" key="1">
    <source>
        <dbReference type="ARBA" id="ARBA00009995"/>
    </source>
</evidence>
<sequence>MLKTRDTLPSDAQEFSNGSSSLMHVNQGIVSSPITLQSSTLAENGKSIIIEAAVEPTDKVIDSPFMAKSNDDAYEIQPNDAHGAHKNPTGTSSASVASAPARSEDPAWAHALDRNDKAYECFLDGTISLVKSAGIIVNTFESLEPKAIQAVSNGLCVPDGPTPRVYYIGPLIATYNVRSDHNEGEAMPECLTWLDSQTSQSVVFLCFGSLGLFSIEQLNEMALGLERSGQRFLWVESEDGFVSATEVEKRVRELMDSESGNLIRERTVAMKDGAKAALKDGFVSATEVEKRVRELMDSESGNLIRERTVAMKDGAKAALMTPTLTSKPFLNKTSIVTVEPSPPTCNDSRWKLQHGVASS</sequence>
<dbReference type="Proteomes" id="UP000237347">
    <property type="component" value="Unassembled WGS sequence"/>
</dbReference>
<dbReference type="PANTHER" id="PTHR48048:SF30">
    <property type="entry name" value="GLYCOSYLTRANSFERASE"/>
    <property type="match status" value="1"/>
</dbReference>
<keyword evidence="5" id="KW-1185">Reference proteome</keyword>
<dbReference type="PANTHER" id="PTHR48048">
    <property type="entry name" value="GLYCOSYLTRANSFERASE"/>
    <property type="match status" value="1"/>
</dbReference>
<evidence type="ECO:0000313" key="4">
    <source>
        <dbReference type="EMBL" id="KAK7815410.1"/>
    </source>
</evidence>
<keyword evidence="2" id="KW-0808">Transferase</keyword>
<dbReference type="Gene3D" id="3.40.50.2000">
    <property type="entry name" value="Glycogen Phosphorylase B"/>
    <property type="match status" value="2"/>
</dbReference>
<feature type="region of interest" description="Disordered" evidence="3">
    <location>
        <begin position="75"/>
        <end position="102"/>
    </location>
</feature>
<keyword evidence="2" id="KW-0328">Glycosyltransferase</keyword>
<comment type="similarity">
    <text evidence="1">Belongs to the UDP-glycosyltransferase family.</text>
</comment>
<dbReference type="EMBL" id="PKMF04001008">
    <property type="protein sequence ID" value="KAK7815410.1"/>
    <property type="molecule type" value="Genomic_DNA"/>
</dbReference>
<gene>
    <name evidence="4" type="primary">UGT88B1_10</name>
    <name evidence="4" type="ORF">CFP56_001603</name>
</gene>
<dbReference type="AlphaFoldDB" id="A0AAW0ILT2"/>
<protein>
    <submittedName>
        <fullName evidence="4">Udp-glycosyltransferase 88b1</fullName>
    </submittedName>
</protein>
<dbReference type="GO" id="GO:0035251">
    <property type="term" value="F:UDP-glucosyltransferase activity"/>
    <property type="evidence" value="ECO:0007669"/>
    <property type="project" value="InterPro"/>
</dbReference>
<organism evidence="4 5">
    <name type="scientific">Quercus suber</name>
    <name type="common">Cork oak</name>
    <dbReference type="NCBI Taxonomy" id="58331"/>
    <lineage>
        <taxon>Eukaryota</taxon>
        <taxon>Viridiplantae</taxon>
        <taxon>Streptophyta</taxon>
        <taxon>Embryophyta</taxon>
        <taxon>Tracheophyta</taxon>
        <taxon>Spermatophyta</taxon>
        <taxon>Magnoliopsida</taxon>
        <taxon>eudicotyledons</taxon>
        <taxon>Gunneridae</taxon>
        <taxon>Pentapetalae</taxon>
        <taxon>rosids</taxon>
        <taxon>fabids</taxon>
        <taxon>Fagales</taxon>
        <taxon>Fagaceae</taxon>
        <taxon>Quercus</taxon>
    </lineage>
</organism>
<reference evidence="4 5" key="1">
    <citation type="journal article" date="2018" name="Sci. Data">
        <title>The draft genome sequence of cork oak.</title>
        <authorList>
            <person name="Ramos A.M."/>
            <person name="Usie A."/>
            <person name="Barbosa P."/>
            <person name="Barros P.M."/>
            <person name="Capote T."/>
            <person name="Chaves I."/>
            <person name="Simoes F."/>
            <person name="Abreu I."/>
            <person name="Carrasquinho I."/>
            <person name="Faro C."/>
            <person name="Guimaraes J.B."/>
            <person name="Mendonca D."/>
            <person name="Nobrega F."/>
            <person name="Rodrigues L."/>
            <person name="Saibo N.J.M."/>
            <person name="Varela M.C."/>
            <person name="Egas C."/>
            <person name="Matos J."/>
            <person name="Miguel C.M."/>
            <person name="Oliveira M.M."/>
            <person name="Ricardo C.P."/>
            <person name="Goncalves S."/>
        </authorList>
    </citation>
    <scope>NUCLEOTIDE SEQUENCE [LARGE SCALE GENOMIC DNA]</scope>
    <source>
        <strain evidence="5">cv. HL8</strain>
    </source>
</reference>
<evidence type="ECO:0000256" key="3">
    <source>
        <dbReference type="SAM" id="MobiDB-lite"/>
    </source>
</evidence>